<organism evidence="1 2">
    <name type="scientific">Caenimonas koreensis DSM 17982</name>
    <dbReference type="NCBI Taxonomy" id="1121255"/>
    <lineage>
        <taxon>Bacteria</taxon>
        <taxon>Pseudomonadati</taxon>
        <taxon>Pseudomonadota</taxon>
        <taxon>Betaproteobacteria</taxon>
        <taxon>Burkholderiales</taxon>
        <taxon>Comamonadaceae</taxon>
        <taxon>Caenimonas</taxon>
    </lineage>
</organism>
<protein>
    <recommendedName>
        <fullName evidence="3">Tetratricopeptide repeat-containing protein</fullName>
    </recommendedName>
</protein>
<evidence type="ECO:0000313" key="2">
    <source>
        <dbReference type="Proteomes" id="UP000487350"/>
    </source>
</evidence>
<gene>
    <name evidence="1" type="ORF">GHT07_08060</name>
</gene>
<accession>A0A844AS34</accession>
<sequence>MEAVEPLERALLIDPDLPGATLDLAQALGMQGDQASASALLAQLRQRADLPDAIREAIDRREQVIAAQQAAGRDIAANWQSRWQFAMLAGGDSNLNNAPTNSEVTLTIPGQGNVTLPLDPSAAPRKGAAVMTSASWQGLKAQGESVWVLQGELRARQTSESDASYQQADFAASWLQAPSAPRQWVARASASFLRFGGTTLLQAYRSSIQHQWEAFSLPWISRVLRTAGSCRPSIAAEVEYRRYPSTQVLDGTYQGAAGGLICRADVEAAPAGSVSQPASTFSLQLRHGSDKPVDSARAGGTYRRSELRAQWEGPVLTKGKLGLQWSSTVQKDSEPYSALLGNVPRKIFRHTIQADGSWPLVYGFSLVATGEVGRQRSNLDIFASRQRSIYLGFRKDLM</sequence>
<dbReference type="RefSeq" id="WP_153584547.1">
    <property type="nucleotide sequence ID" value="NZ_WJBU01000006.1"/>
</dbReference>
<proteinExistence type="predicted"/>
<comment type="caution">
    <text evidence="1">The sequence shown here is derived from an EMBL/GenBank/DDBJ whole genome shotgun (WGS) entry which is preliminary data.</text>
</comment>
<reference evidence="1 2" key="1">
    <citation type="submission" date="2019-11" db="EMBL/GenBank/DDBJ databases">
        <title>Caenimonas koreensis gen. nov., sp. nov., isolated from activated sludge.</title>
        <authorList>
            <person name="Seung H.R."/>
        </authorList>
    </citation>
    <scope>NUCLEOTIDE SEQUENCE [LARGE SCALE GENOMIC DNA]</scope>
    <source>
        <strain evidence="1 2">EMB320</strain>
    </source>
</reference>
<dbReference type="AlphaFoldDB" id="A0A844AS34"/>
<name>A0A844AS34_9BURK</name>
<dbReference type="EMBL" id="WJBU01000006">
    <property type="protein sequence ID" value="MRD47230.1"/>
    <property type="molecule type" value="Genomic_DNA"/>
</dbReference>
<evidence type="ECO:0000313" key="1">
    <source>
        <dbReference type="EMBL" id="MRD47230.1"/>
    </source>
</evidence>
<keyword evidence="2" id="KW-1185">Reference proteome</keyword>
<dbReference type="Proteomes" id="UP000487350">
    <property type="component" value="Unassembled WGS sequence"/>
</dbReference>
<dbReference type="OrthoDB" id="8898404at2"/>
<evidence type="ECO:0008006" key="3">
    <source>
        <dbReference type="Google" id="ProtNLM"/>
    </source>
</evidence>